<dbReference type="CDD" id="cd00229">
    <property type="entry name" value="SGNH_hydrolase"/>
    <property type="match status" value="1"/>
</dbReference>
<dbReference type="InterPro" id="IPR013830">
    <property type="entry name" value="SGNH_hydro"/>
</dbReference>
<dbReference type="AlphaFoldDB" id="A0A0T5NWM0"/>
<dbReference type="InterPro" id="IPR036514">
    <property type="entry name" value="SGNH_hydro_sf"/>
</dbReference>
<name>A0A0T5NWM0_9RHOB</name>
<reference evidence="2 3" key="1">
    <citation type="submission" date="2015-04" db="EMBL/GenBank/DDBJ databases">
        <title>The draft genome sequence of Roseovarius sp.R12b.</title>
        <authorList>
            <person name="Li G."/>
            <person name="Lai Q."/>
            <person name="Shao Z."/>
            <person name="Yan P."/>
        </authorList>
    </citation>
    <scope>NUCLEOTIDE SEQUENCE [LARGE SCALE GENOMIC DNA]</scope>
    <source>
        <strain evidence="2 3">R12B</strain>
    </source>
</reference>
<gene>
    <name evidence="2" type="ORF">XM53_07020</name>
</gene>
<dbReference type="EMBL" id="LAXJ01000006">
    <property type="protein sequence ID" value="KRS13335.1"/>
    <property type="molecule type" value="Genomic_DNA"/>
</dbReference>
<dbReference type="Pfam" id="PF13472">
    <property type="entry name" value="Lipase_GDSL_2"/>
    <property type="match status" value="1"/>
</dbReference>
<organism evidence="2 3">
    <name type="scientific">Roseovarius atlanticus</name>
    <dbReference type="NCBI Taxonomy" id="1641875"/>
    <lineage>
        <taxon>Bacteria</taxon>
        <taxon>Pseudomonadati</taxon>
        <taxon>Pseudomonadota</taxon>
        <taxon>Alphaproteobacteria</taxon>
        <taxon>Rhodobacterales</taxon>
        <taxon>Roseobacteraceae</taxon>
        <taxon>Roseovarius</taxon>
    </lineage>
</organism>
<dbReference type="PROSITE" id="PS51257">
    <property type="entry name" value="PROKAR_LIPOPROTEIN"/>
    <property type="match status" value="1"/>
</dbReference>
<dbReference type="Proteomes" id="UP000051295">
    <property type="component" value="Unassembled WGS sequence"/>
</dbReference>
<comment type="caution">
    <text evidence="2">The sequence shown here is derived from an EMBL/GenBank/DDBJ whole genome shotgun (WGS) entry which is preliminary data.</text>
</comment>
<accession>A0A0T5NWM0</accession>
<dbReference type="Gene3D" id="3.40.50.1110">
    <property type="entry name" value="SGNH hydrolase"/>
    <property type="match status" value="1"/>
</dbReference>
<feature type="domain" description="SGNH hydrolase-type esterase" evidence="1">
    <location>
        <begin position="34"/>
        <end position="215"/>
    </location>
</feature>
<dbReference type="GO" id="GO:0016788">
    <property type="term" value="F:hydrolase activity, acting on ester bonds"/>
    <property type="evidence" value="ECO:0007669"/>
    <property type="project" value="UniProtKB-ARBA"/>
</dbReference>
<evidence type="ECO:0000259" key="1">
    <source>
        <dbReference type="Pfam" id="PF13472"/>
    </source>
</evidence>
<sequence>MKRLSRFVWPLIIFALGACTETVTRADNPRILLMGDSMMAFHGMAGKSVSHAMERRLGEPVIDRSVSGARFLYALPISGAAGMNITKQYRSGNWDWIVMNGGGNDILFGCGCGLCDRRIDRLISQDGTTGVIPGFVSKMRKTGANVVMVGYLHTPGVRSPIEGCVDEGREMDARMARLAALDRGVHFIPMSDVVPPGDRTYHAVDLIHPSPKGSDAIGSRIAELIRQTGPRRK</sequence>
<dbReference type="STRING" id="1641875.XM53_07020"/>
<evidence type="ECO:0000313" key="3">
    <source>
        <dbReference type="Proteomes" id="UP000051295"/>
    </source>
</evidence>
<dbReference type="PATRIC" id="fig|1641875.4.peg.3788"/>
<proteinExistence type="predicted"/>
<evidence type="ECO:0000313" key="2">
    <source>
        <dbReference type="EMBL" id="KRS13335.1"/>
    </source>
</evidence>
<protein>
    <submittedName>
        <fullName evidence="2">GDSL family lipase</fullName>
    </submittedName>
</protein>
<keyword evidence="3" id="KW-1185">Reference proteome</keyword>
<dbReference type="SUPFAM" id="SSF52266">
    <property type="entry name" value="SGNH hydrolase"/>
    <property type="match status" value="1"/>
</dbReference>
<dbReference type="RefSeq" id="WP_057791720.1">
    <property type="nucleotide sequence ID" value="NZ_LAXJ01000006.1"/>
</dbReference>